<protein>
    <submittedName>
        <fullName evidence="3">Uncharacterized protein</fullName>
    </submittedName>
</protein>
<comment type="caution">
    <text evidence="3">The sequence shown here is derived from an EMBL/GenBank/DDBJ whole genome shotgun (WGS) entry which is preliminary data.</text>
</comment>
<evidence type="ECO:0000313" key="4">
    <source>
        <dbReference type="Proteomes" id="UP000640485"/>
    </source>
</evidence>
<sequence>MSSLPPYVTTVRSDPRKTPVSISDSMRRNRILTPTQCRDNRAKLQNLRNLISSTEREYRTMIADLDKLDREGRVWLVVDLIHKTSLASLDLAAGFLSLANERTGKLARAIADSTQTASDTIGIVGEIGNSGELKASHVTTAIDRVMAHTEADTVGGTYARGRYSTGMSLWNGYQNASGASAPDERNRRAVEAAVDTLATQIQSNADVIDKATEGGSPVAKRVGNVAGIVKASASYRREIEGAFNRRLEIRSGLMQSRSQLEFQTRRAIDRWRAQADEIVELLEACE</sequence>
<dbReference type="AlphaFoldDB" id="A0A934VXG3"/>
<dbReference type="RefSeq" id="WP_200683753.1">
    <property type="nucleotide sequence ID" value="NZ_JAEPRQ010000001.1"/>
</dbReference>
<reference evidence="3" key="1">
    <citation type="submission" date="2021-01" db="EMBL/GenBank/DDBJ databases">
        <title>Paracoccus amoyensis sp. nov., isolated from the surface seawater along the coast of Xiamen Island, China.</title>
        <authorList>
            <person name="Lyu L."/>
        </authorList>
    </citation>
    <scope>NUCLEOTIDE SEQUENCE</scope>
    <source>
        <strain evidence="3">MJ17</strain>
    </source>
</reference>
<gene>
    <name evidence="3" type="ORF">JJJ17_03320</name>
</gene>
<keyword evidence="4" id="KW-1185">Reference proteome</keyword>
<evidence type="ECO:0000256" key="1">
    <source>
        <dbReference type="SAM" id="Coils"/>
    </source>
</evidence>
<evidence type="ECO:0000313" key="3">
    <source>
        <dbReference type="EMBL" id="MBK4214952.1"/>
    </source>
</evidence>
<feature type="coiled-coil region" evidence="1">
    <location>
        <begin position="37"/>
        <end position="71"/>
    </location>
</feature>
<accession>A0A934VXG3</accession>
<dbReference type="Proteomes" id="UP000640485">
    <property type="component" value="Unassembled WGS sequence"/>
</dbReference>
<dbReference type="EMBL" id="JAEPRQ010000001">
    <property type="protein sequence ID" value="MBK4214952.1"/>
    <property type="molecule type" value="Genomic_DNA"/>
</dbReference>
<name>A0A934VXG3_9RHOB</name>
<keyword evidence="1" id="KW-0175">Coiled coil</keyword>
<feature type="region of interest" description="Disordered" evidence="2">
    <location>
        <begin position="1"/>
        <end position="21"/>
    </location>
</feature>
<organism evidence="3 4">
    <name type="scientific">Paracoccus caeni</name>
    <dbReference type="NCBI Taxonomy" id="657651"/>
    <lineage>
        <taxon>Bacteria</taxon>
        <taxon>Pseudomonadati</taxon>
        <taxon>Pseudomonadota</taxon>
        <taxon>Alphaproteobacteria</taxon>
        <taxon>Rhodobacterales</taxon>
        <taxon>Paracoccaceae</taxon>
        <taxon>Paracoccus</taxon>
    </lineage>
</organism>
<proteinExistence type="predicted"/>
<evidence type="ECO:0000256" key="2">
    <source>
        <dbReference type="SAM" id="MobiDB-lite"/>
    </source>
</evidence>